<comment type="similarity">
    <text evidence="1 2">Belongs to the RNase T2 family.</text>
</comment>
<evidence type="ECO:0000256" key="3">
    <source>
        <dbReference type="SAM" id="SignalP"/>
    </source>
</evidence>
<dbReference type="EMBL" id="JASGOQ010000001">
    <property type="protein sequence ID" value="MDV5392523.1"/>
    <property type="molecule type" value="Genomic_DNA"/>
</dbReference>
<dbReference type="PANTHER" id="PTHR11240:SF22">
    <property type="entry name" value="RIBONUCLEASE T2"/>
    <property type="match status" value="1"/>
</dbReference>
<dbReference type="PANTHER" id="PTHR11240">
    <property type="entry name" value="RIBONUCLEASE T2"/>
    <property type="match status" value="1"/>
</dbReference>
<evidence type="ECO:0000313" key="5">
    <source>
        <dbReference type="Proteomes" id="UP001187859"/>
    </source>
</evidence>
<dbReference type="InterPro" id="IPR033130">
    <property type="entry name" value="RNase_T2_His_AS_2"/>
</dbReference>
<dbReference type="GO" id="GO:0033897">
    <property type="term" value="F:ribonuclease T2 activity"/>
    <property type="evidence" value="ECO:0007669"/>
    <property type="project" value="InterPro"/>
</dbReference>
<name>A0AAE4Q4H4_9GAMM</name>
<dbReference type="RefSeq" id="WP_140906955.1">
    <property type="nucleotide sequence ID" value="NZ_JAIHOJ010000007.1"/>
</dbReference>
<dbReference type="CDD" id="cd01062">
    <property type="entry name" value="RNase_T2_prok"/>
    <property type="match status" value="1"/>
</dbReference>
<dbReference type="PROSITE" id="PS00530">
    <property type="entry name" value="RNASE_T2_1"/>
    <property type="match status" value="1"/>
</dbReference>
<evidence type="ECO:0000256" key="1">
    <source>
        <dbReference type="ARBA" id="ARBA00007469"/>
    </source>
</evidence>
<gene>
    <name evidence="4" type="ORF">QM089_20220</name>
</gene>
<feature type="signal peptide" evidence="3">
    <location>
        <begin position="1"/>
        <end position="45"/>
    </location>
</feature>
<dbReference type="AlphaFoldDB" id="A0AAE4Q4H4"/>
<dbReference type="PROSITE" id="PS00531">
    <property type="entry name" value="RNASE_T2_2"/>
    <property type="match status" value="1"/>
</dbReference>
<dbReference type="FunFam" id="3.90.730.10:FF:000019">
    <property type="entry name" value="Ribonuclease T2"/>
    <property type="match status" value="1"/>
</dbReference>
<dbReference type="Pfam" id="PF00445">
    <property type="entry name" value="Ribonuclease_T2"/>
    <property type="match status" value="1"/>
</dbReference>
<reference evidence="4" key="1">
    <citation type="submission" date="2023-05" db="EMBL/GenBank/DDBJ databases">
        <title>Colonisation of extended spectrum b-lactamase- and carbapenemase-producing bacteria on hospital surfaces from low- and middle-income countries.</title>
        <authorList>
            <person name="Nieto-Rosado M."/>
            <person name="Sands K."/>
            <person name="Iregbu K."/>
            <person name="Zahra R."/>
            <person name="Mazarati J.B."/>
            <person name="Mehtar S."/>
            <person name="Barnards-Group B."/>
            <person name="Walsh T.R."/>
        </authorList>
    </citation>
    <scope>NUCLEOTIDE SEQUENCE</scope>
    <source>
        <strain evidence="4">PP-E493</strain>
    </source>
</reference>
<dbReference type="Gene3D" id="3.90.730.10">
    <property type="entry name" value="Ribonuclease T2-like"/>
    <property type="match status" value="1"/>
</dbReference>
<sequence length="389" mass="43968">MTKPSCLIISQIWPQRLFLKKRLHVLLASFSLCSALIMSAAPAYAVPATGEFIANKRCELFQSKNKQTNPDDWQSNIGERYPVTEILGNSVNPDWIRVRTNAISSPLRWIKGDCGQYNTNVATAETYQPNSTKEPAQTTTASDIKAINRESLKERGTLEKRQGHVCQIEDNYDSHVLALSWQSTFCELYGSRKAECRALSQTSDAPQWQHFSLHGLWPNRQQCGTRYGFCSSVKQQPSDFCDYPEVPLNASVQKNLEEVMPSARYGTCLERHEWWKHGTCRNQDPNDYFLLATQLTQEVNASTWVQQFIHERIGKKVTQQELNQSFDTSFGKGAHTKITLDCAKGLLSEIRINLPQEIKLSDSIPSLLAKAPKAKKTNCPDPLSIDKPN</sequence>
<organism evidence="4 5">
    <name type="scientific">Shewanella xiamenensis</name>
    <dbReference type="NCBI Taxonomy" id="332186"/>
    <lineage>
        <taxon>Bacteria</taxon>
        <taxon>Pseudomonadati</taxon>
        <taxon>Pseudomonadota</taxon>
        <taxon>Gammaproteobacteria</taxon>
        <taxon>Alteromonadales</taxon>
        <taxon>Shewanellaceae</taxon>
        <taxon>Shewanella</taxon>
    </lineage>
</organism>
<dbReference type="Proteomes" id="UP001187859">
    <property type="component" value="Unassembled WGS sequence"/>
</dbReference>
<keyword evidence="3" id="KW-0732">Signal</keyword>
<dbReference type="GO" id="GO:0003723">
    <property type="term" value="F:RNA binding"/>
    <property type="evidence" value="ECO:0007669"/>
    <property type="project" value="InterPro"/>
</dbReference>
<dbReference type="GO" id="GO:0006401">
    <property type="term" value="P:RNA catabolic process"/>
    <property type="evidence" value="ECO:0007669"/>
    <property type="project" value="UniProtKB-ARBA"/>
</dbReference>
<evidence type="ECO:0000313" key="4">
    <source>
        <dbReference type="EMBL" id="MDV5392523.1"/>
    </source>
</evidence>
<dbReference type="InterPro" id="IPR001568">
    <property type="entry name" value="RNase_T2-like"/>
</dbReference>
<dbReference type="InterPro" id="IPR018188">
    <property type="entry name" value="RNase_T2_His_AS_1"/>
</dbReference>
<protein>
    <submittedName>
        <fullName evidence="4">Ribonuclease T2</fullName>
    </submittedName>
</protein>
<evidence type="ECO:0000256" key="2">
    <source>
        <dbReference type="RuleBase" id="RU004328"/>
    </source>
</evidence>
<dbReference type="SUPFAM" id="SSF55895">
    <property type="entry name" value="Ribonuclease Rh-like"/>
    <property type="match status" value="1"/>
</dbReference>
<dbReference type="InterPro" id="IPR039378">
    <property type="entry name" value="RNase_T2_prok"/>
</dbReference>
<comment type="caution">
    <text evidence="4">The sequence shown here is derived from an EMBL/GenBank/DDBJ whole genome shotgun (WGS) entry which is preliminary data.</text>
</comment>
<dbReference type="InterPro" id="IPR036430">
    <property type="entry name" value="RNase_T2-like_sf"/>
</dbReference>
<proteinExistence type="inferred from homology"/>
<feature type="chain" id="PRO_5042205578" evidence="3">
    <location>
        <begin position="46"/>
        <end position="389"/>
    </location>
</feature>
<accession>A0AAE4Q4H4</accession>